<dbReference type="CDD" id="cd02440">
    <property type="entry name" value="AdoMet_MTases"/>
    <property type="match status" value="1"/>
</dbReference>
<name>A0A067T041_GALM3</name>
<sequence>MSETKVEPLAPKDIVKADDPSTWELTWQQGVTPWDAGDSQPSLKEAVESSGLDMPRSGRALVPGCGSGYDIQYLSLALGLHTLGLDIADTAIKRANELIEKAKSTHPNLDARVINQDFFAFNPPEGQRFDLIYDHTFFCAIPPSMRKDWGSQMSNLVKPGGYLITIVYPMLPYVETGPPYYIRPEHFEEILSSDFVKVLDKIPEVSSASHEGKERILVWRRRQ</sequence>
<dbReference type="PROSITE" id="PS51585">
    <property type="entry name" value="SAM_MT_TPMT"/>
    <property type="match status" value="1"/>
</dbReference>
<evidence type="ECO:0000256" key="2">
    <source>
        <dbReference type="ARBA" id="ARBA00022603"/>
    </source>
</evidence>
<protein>
    <recommendedName>
        <fullName evidence="7">Methyltransferase domain-containing protein</fullName>
    </recommendedName>
</protein>
<dbReference type="STRING" id="685588.A0A067T041"/>
<reference evidence="6" key="1">
    <citation type="journal article" date="2014" name="Proc. Natl. Acad. Sci. U.S.A.">
        <title>Extensive sampling of basidiomycete genomes demonstrates inadequacy of the white-rot/brown-rot paradigm for wood decay fungi.</title>
        <authorList>
            <person name="Riley R."/>
            <person name="Salamov A.A."/>
            <person name="Brown D.W."/>
            <person name="Nagy L.G."/>
            <person name="Floudas D."/>
            <person name="Held B.W."/>
            <person name="Levasseur A."/>
            <person name="Lombard V."/>
            <person name="Morin E."/>
            <person name="Otillar R."/>
            <person name="Lindquist E.A."/>
            <person name="Sun H."/>
            <person name="LaButti K.M."/>
            <person name="Schmutz J."/>
            <person name="Jabbour D."/>
            <person name="Luo H."/>
            <person name="Baker S.E."/>
            <person name="Pisabarro A.G."/>
            <person name="Walton J.D."/>
            <person name="Blanchette R.A."/>
            <person name="Henrissat B."/>
            <person name="Martin F."/>
            <person name="Cullen D."/>
            <person name="Hibbett D.S."/>
            <person name="Grigoriev I.V."/>
        </authorList>
    </citation>
    <scope>NUCLEOTIDE SEQUENCE [LARGE SCALE GENOMIC DNA]</scope>
    <source>
        <strain evidence="6">CBS 339.88</strain>
    </source>
</reference>
<dbReference type="GO" id="GO:0008757">
    <property type="term" value="F:S-adenosylmethionine-dependent methyltransferase activity"/>
    <property type="evidence" value="ECO:0007669"/>
    <property type="project" value="InterPro"/>
</dbReference>
<dbReference type="InterPro" id="IPR029063">
    <property type="entry name" value="SAM-dependent_MTases_sf"/>
</dbReference>
<dbReference type="PANTHER" id="PTHR32183">
    <property type="match status" value="1"/>
</dbReference>
<evidence type="ECO:0000313" key="6">
    <source>
        <dbReference type="Proteomes" id="UP000027222"/>
    </source>
</evidence>
<evidence type="ECO:0000256" key="3">
    <source>
        <dbReference type="ARBA" id="ARBA00022679"/>
    </source>
</evidence>
<accession>A0A067T041</accession>
<proteinExistence type="predicted"/>
<keyword evidence="4" id="KW-0949">S-adenosyl-L-methionine</keyword>
<evidence type="ECO:0000313" key="5">
    <source>
        <dbReference type="EMBL" id="KDR76471.1"/>
    </source>
</evidence>
<organism evidence="5 6">
    <name type="scientific">Galerina marginata (strain CBS 339.88)</name>
    <dbReference type="NCBI Taxonomy" id="685588"/>
    <lineage>
        <taxon>Eukaryota</taxon>
        <taxon>Fungi</taxon>
        <taxon>Dikarya</taxon>
        <taxon>Basidiomycota</taxon>
        <taxon>Agaricomycotina</taxon>
        <taxon>Agaricomycetes</taxon>
        <taxon>Agaricomycetidae</taxon>
        <taxon>Agaricales</taxon>
        <taxon>Agaricineae</taxon>
        <taxon>Strophariaceae</taxon>
        <taxon>Galerina</taxon>
    </lineage>
</organism>
<dbReference type="EMBL" id="KL142378">
    <property type="protein sequence ID" value="KDR76471.1"/>
    <property type="molecule type" value="Genomic_DNA"/>
</dbReference>
<dbReference type="Proteomes" id="UP000027222">
    <property type="component" value="Unassembled WGS sequence"/>
</dbReference>
<dbReference type="SUPFAM" id="SSF53335">
    <property type="entry name" value="S-adenosyl-L-methionine-dependent methyltransferases"/>
    <property type="match status" value="1"/>
</dbReference>
<dbReference type="HOGENOM" id="CLU_056435_1_1_1"/>
<dbReference type="PANTHER" id="PTHR32183:SF11">
    <property type="entry name" value="THIOL METHYLTRANSFERASE 2-RELATED"/>
    <property type="match status" value="1"/>
</dbReference>
<evidence type="ECO:0000256" key="1">
    <source>
        <dbReference type="ARBA" id="ARBA00022553"/>
    </source>
</evidence>
<keyword evidence="6" id="KW-1185">Reference proteome</keyword>
<keyword evidence="1" id="KW-0597">Phosphoprotein</keyword>
<keyword evidence="3" id="KW-0808">Transferase</keyword>
<dbReference type="Gene3D" id="3.40.50.150">
    <property type="entry name" value="Vaccinia Virus protein VP39"/>
    <property type="match status" value="1"/>
</dbReference>
<dbReference type="OrthoDB" id="276151at2759"/>
<dbReference type="AlphaFoldDB" id="A0A067T041"/>
<keyword evidence="2" id="KW-0489">Methyltransferase</keyword>
<dbReference type="InterPro" id="IPR008854">
    <property type="entry name" value="TPMT"/>
</dbReference>
<evidence type="ECO:0008006" key="7">
    <source>
        <dbReference type="Google" id="ProtNLM"/>
    </source>
</evidence>
<evidence type="ECO:0000256" key="4">
    <source>
        <dbReference type="ARBA" id="ARBA00022691"/>
    </source>
</evidence>
<gene>
    <name evidence="5" type="ORF">GALMADRAFT_66885</name>
</gene>
<dbReference type="Pfam" id="PF05724">
    <property type="entry name" value="TPMT"/>
    <property type="match status" value="1"/>
</dbReference>
<dbReference type="GO" id="GO:0032259">
    <property type="term" value="P:methylation"/>
    <property type="evidence" value="ECO:0007669"/>
    <property type="project" value="UniProtKB-KW"/>
</dbReference>